<dbReference type="Proteomes" id="UP000005239">
    <property type="component" value="Unassembled WGS sequence"/>
</dbReference>
<dbReference type="PANTHER" id="PTHR22714">
    <property type="entry name" value="PROTEIN CBG02446-RELATED"/>
    <property type="match status" value="1"/>
</dbReference>
<dbReference type="EnsemblMetazoa" id="PPA34331.1">
    <property type="protein sequence ID" value="PPA34331.1"/>
    <property type="gene ID" value="WBGene00272700"/>
</dbReference>
<dbReference type="SUPFAM" id="SSF53850">
    <property type="entry name" value="Periplasmic binding protein-like II"/>
    <property type="match status" value="1"/>
</dbReference>
<keyword evidence="2" id="KW-1185">Reference proteome</keyword>
<sequence>MVVSLDDWRTIRLGYSNNIFPYLYQNRVTGALNGIYYEIWKMVGERMLKKKLVIVKKSAYDYLSVKNSGFSGLLGDMYNNTIDASLEDFNYRADRIRSFYTTCPVDYTTNDFYLKDSMVNLGRLDTYIVFPPFTLFLLFASLFSVVLTERVVLVCRLRAENKHRLAMRKKFGTPIVENTMSMILPQLRDSEEKEEKSRKRWKSLQWEVTSGLFREKMEAIQKGNTWRARSSFAFNRPLSHFFYVFAMLMIGQLYGAQFAGNASTPNAVSGTDLFEMAQSLNRGSNQLLVQDTAFLADDFYNEVYPAGNITGRVLVQPDMNAFKSQPDMNTCKSQICKKGSLFGYVTSYQMTTMDPTDPYKAPCSFIKVDSVSGLHKFPPNSNMSKQSFGTEEPIAFYIDTGMHPTDAAAQLGMIYGTNLIMGAHEGSSGAQISRNLNIQNLWWRRFTGKERNPIIIPPQFSFEPMQMKDFQLVLVLLIVIYALAALVFTGEMLYYRYHRSAFKERVNRTLFTAVTKITSINAAKMPFVPRRKGNEEP</sequence>
<dbReference type="Gene3D" id="3.40.190.10">
    <property type="entry name" value="Periplasmic binding protein-like II"/>
    <property type="match status" value="1"/>
</dbReference>
<dbReference type="InterPro" id="IPR040128">
    <property type="entry name" value="T25E4.2-like"/>
</dbReference>
<dbReference type="AlphaFoldDB" id="A0A2A6BZM6"/>
<organism evidence="1 2">
    <name type="scientific">Pristionchus pacificus</name>
    <name type="common">Parasitic nematode worm</name>
    <dbReference type="NCBI Taxonomy" id="54126"/>
    <lineage>
        <taxon>Eukaryota</taxon>
        <taxon>Metazoa</taxon>
        <taxon>Ecdysozoa</taxon>
        <taxon>Nematoda</taxon>
        <taxon>Chromadorea</taxon>
        <taxon>Rhabditida</taxon>
        <taxon>Rhabditina</taxon>
        <taxon>Diplogasteromorpha</taxon>
        <taxon>Diplogasteroidea</taxon>
        <taxon>Neodiplogasteridae</taxon>
        <taxon>Pristionchus</taxon>
    </lineage>
</organism>
<dbReference type="PANTHER" id="PTHR22714:SF7">
    <property type="entry name" value="SOLUTE-BINDING PROTEIN FAMILY 3_N-TERMINAL DOMAIN-CONTAINING PROTEIN"/>
    <property type="match status" value="1"/>
</dbReference>
<evidence type="ECO:0000313" key="1">
    <source>
        <dbReference type="EnsemblMetazoa" id="PPA34331.1"/>
    </source>
</evidence>
<name>A0A2A6BZM6_PRIPA</name>
<protein>
    <submittedName>
        <fullName evidence="1">Uncharacterized protein</fullName>
    </submittedName>
</protein>
<accession>A0A8R1UMA0</accession>
<gene>
    <name evidence="1" type="primary">WBGene00272700</name>
</gene>
<accession>A0A2A6BZM6</accession>
<reference evidence="1" key="2">
    <citation type="submission" date="2022-06" db="UniProtKB">
        <authorList>
            <consortium name="EnsemblMetazoa"/>
        </authorList>
    </citation>
    <scope>IDENTIFICATION</scope>
    <source>
        <strain evidence="1">PS312</strain>
    </source>
</reference>
<evidence type="ECO:0000313" key="2">
    <source>
        <dbReference type="Proteomes" id="UP000005239"/>
    </source>
</evidence>
<reference evidence="2" key="1">
    <citation type="journal article" date="2008" name="Nat. Genet.">
        <title>The Pristionchus pacificus genome provides a unique perspective on nematode lifestyle and parasitism.</title>
        <authorList>
            <person name="Dieterich C."/>
            <person name="Clifton S.W."/>
            <person name="Schuster L.N."/>
            <person name="Chinwalla A."/>
            <person name="Delehaunty K."/>
            <person name="Dinkelacker I."/>
            <person name="Fulton L."/>
            <person name="Fulton R."/>
            <person name="Godfrey J."/>
            <person name="Minx P."/>
            <person name="Mitreva M."/>
            <person name="Roeseler W."/>
            <person name="Tian H."/>
            <person name="Witte H."/>
            <person name="Yang S.P."/>
            <person name="Wilson R.K."/>
            <person name="Sommer R.J."/>
        </authorList>
    </citation>
    <scope>NUCLEOTIDE SEQUENCE [LARGE SCALE GENOMIC DNA]</scope>
    <source>
        <strain evidence="2">PS312</strain>
    </source>
</reference>
<proteinExistence type="predicted"/>